<accession>A0ABM3Z3C1</accession>
<sequence length="455" mass="52221">MDWLSLNKVPGNPPRRTSTRSLPILKAGVDSQYRHTFQKAQPSKVPLKHILRTDARLLPSSIIHPNTRSDGSQLLECGEKKEKVWLSDVFTRVESVGRALASKRNNELPSIGRCNLVGLSTKGDPGKSWIPKNPKGNIYQDWRGIVISDTTVPYTMLKNEQHLARLKEITKKKRSKEMLLLQIDKAEKQQHGLQKQQRKAPRRRKHVNIINEKVKRIGPHLDIFEAFKKLRKVPTVEKIASAATCIQKLFKGWYERSKLKRIKLKAKNHGPNILAVIKDYRRMMSRIKRRCGILDTSTALIFEQLEDWLDNKMLYETIFLKKAIWKEMDRNELPKFFRDCGRFPTQKEINTATTLLLQDSGVRNISLNKNQVVEIAFMLYPPVGLKLITAAAPRSTWVKPIVDGEDSYMYLARGHPVLKSADIRIAGALVAASIRERKKKEQMKEEGLNVLEESD</sequence>
<evidence type="ECO:0000256" key="1">
    <source>
        <dbReference type="SAM" id="Coils"/>
    </source>
</evidence>
<dbReference type="GeneID" id="117654626"/>
<dbReference type="RefSeq" id="XP_060542867.1">
    <property type="nucleotide sequence ID" value="XM_060686884.1"/>
</dbReference>
<feature type="coiled-coil region" evidence="1">
    <location>
        <begin position="169"/>
        <end position="196"/>
    </location>
</feature>
<dbReference type="PROSITE" id="PS50096">
    <property type="entry name" value="IQ"/>
    <property type="match status" value="1"/>
</dbReference>
<keyword evidence="1" id="KW-0175">Coiled coil</keyword>
<dbReference type="RefSeq" id="XP_060542866.1">
    <property type="nucleotide sequence ID" value="XM_060686883.1"/>
</dbReference>
<evidence type="ECO:0000313" key="3">
    <source>
        <dbReference type="Proteomes" id="UP001652622"/>
    </source>
</evidence>
<keyword evidence="3" id="KW-1185">Reference proteome</keyword>
<evidence type="ECO:0000313" key="5">
    <source>
        <dbReference type="RefSeq" id="XP_060542867.1"/>
    </source>
</evidence>
<dbReference type="PANTHER" id="PTHR35978">
    <property type="entry name" value="IQ DOMAIN-CONTAINING PROTEIN M"/>
    <property type="match status" value="1"/>
</dbReference>
<feature type="region of interest" description="Disordered" evidence="2">
    <location>
        <begin position="1"/>
        <end position="20"/>
    </location>
</feature>
<evidence type="ECO:0000313" key="4">
    <source>
        <dbReference type="RefSeq" id="XP_060542866.1"/>
    </source>
</evidence>
<organism evidence="3 7">
    <name type="scientific">Pantherophis guttatus</name>
    <name type="common">Corn snake</name>
    <name type="synonym">Elaphe guttata</name>
    <dbReference type="NCBI Taxonomy" id="94885"/>
    <lineage>
        <taxon>Eukaryota</taxon>
        <taxon>Metazoa</taxon>
        <taxon>Chordata</taxon>
        <taxon>Craniata</taxon>
        <taxon>Vertebrata</taxon>
        <taxon>Euteleostomi</taxon>
        <taxon>Lepidosauria</taxon>
        <taxon>Squamata</taxon>
        <taxon>Bifurcata</taxon>
        <taxon>Unidentata</taxon>
        <taxon>Episquamata</taxon>
        <taxon>Toxicofera</taxon>
        <taxon>Serpentes</taxon>
        <taxon>Colubroidea</taxon>
        <taxon>Colubridae</taxon>
        <taxon>Colubrinae</taxon>
        <taxon>Pantherophis</taxon>
    </lineage>
</organism>
<evidence type="ECO:0000313" key="7">
    <source>
        <dbReference type="RefSeq" id="XP_060542869.1"/>
    </source>
</evidence>
<proteinExistence type="predicted"/>
<evidence type="ECO:0000313" key="6">
    <source>
        <dbReference type="RefSeq" id="XP_060542868.1"/>
    </source>
</evidence>
<evidence type="ECO:0000256" key="2">
    <source>
        <dbReference type="SAM" id="MobiDB-lite"/>
    </source>
</evidence>
<dbReference type="RefSeq" id="XP_060542868.1">
    <property type="nucleotide sequence ID" value="XM_060686885.1"/>
</dbReference>
<dbReference type="PANTHER" id="PTHR35978:SF1">
    <property type="entry name" value="IQ DOMAIN-CONTAINING PROTEIN M"/>
    <property type="match status" value="1"/>
</dbReference>
<name>A0ABM3Z3C1_PANGU</name>
<gene>
    <name evidence="4 5 6 7" type="primary">IQCM</name>
</gene>
<dbReference type="Proteomes" id="UP001652622">
    <property type="component" value="Unplaced"/>
</dbReference>
<protein>
    <submittedName>
        <fullName evidence="4 5">IQ domain-containing protein M isoform X2</fullName>
    </submittedName>
</protein>
<reference evidence="4 5" key="1">
    <citation type="submission" date="2025-05" db="UniProtKB">
        <authorList>
            <consortium name="RefSeq"/>
        </authorList>
    </citation>
    <scope>IDENTIFICATION</scope>
    <source>
        <tissue evidence="4 5">Blood</tissue>
    </source>
</reference>
<dbReference type="RefSeq" id="XP_060542869.1">
    <property type="nucleotide sequence ID" value="XM_060686886.1"/>
</dbReference>